<dbReference type="EMBL" id="CP084166">
    <property type="protein sequence ID" value="UJG41802.1"/>
    <property type="molecule type" value="Genomic_DNA"/>
</dbReference>
<dbReference type="SUPFAM" id="SSF52540">
    <property type="entry name" value="P-loop containing nucleoside triphosphate hydrolases"/>
    <property type="match status" value="1"/>
</dbReference>
<evidence type="ECO:0008006" key="2">
    <source>
        <dbReference type="Google" id="ProtNLM"/>
    </source>
</evidence>
<dbReference type="Gene3D" id="1.25.40.10">
    <property type="entry name" value="Tetratricopeptide repeat domain"/>
    <property type="match status" value="1"/>
</dbReference>
<organism evidence="1">
    <name type="scientific">Candidatus Heimdallarchaeum aukensis</name>
    <dbReference type="NCBI Taxonomy" id="2876573"/>
    <lineage>
        <taxon>Archaea</taxon>
        <taxon>Promethearchaeati</taxon>
        <taxon>Candidatus Heimdallarchaeota</taxon>
        <taxon>Candidatus Heimdallarchaeia (ex Rinke et al. 2021) (nom. nud.)</taxon>
        <taxon>Candidatus Heimdallarchaeales</taxon>
        <taxon>Candidatus Heimdallarchaeaceae</taxon>
        <taxon>Candidatus Heimdallarchaeum</taxon>
    </lineage>
</organism>
<proteinExistence type="predicted"/>
<dbReference type="InterPro" id="IPR011990">
    <property type="entry name" value="TPR-like_helical_dom_sf"/>
</dbReference>
<accession>A0A9Y1FLM2</accession>
<evidence type="ECO:0000313" key="1">
    <source>
        <dbReference type="EMBL" id="UJG41802.1"/>
    </source>
</evidence>
<sequence>MPLETKNNYFKPVEPKKYIGQQEIIKSFNELISKFKVGETEKRSVLIIGNNGTGKSSLLFKLSDYISGRRDIKTIYNIKPIKEQVEGFFRNWLNDIDKLTPSWGGIFEKIPELPLLKDDNRITDEKEYVKNFTDKFFEKMNKIDKKLKSEKIRLYFFIDNTSIFRMMRYSIFYKIFSQIIDEIAKKGFNLFVVTTIDELFLSEIDVEKKLTFNSEIFKLEPLTEAEAQIFIKEKSPELKSSDVLELLENSERTYFDLVLAIYFIEKKLSVTDYVEKNIVKLLDISEEEHEALQEMSTYSENLFPEERLLKFIQKETLDNLEKKGLIEYFGDYIRFTQNALLDVVKFNEKLYSTLTIIMIKLDKIHHDLESNIIPTDIEFQELRKITSRIHDGLSYNVVGAKVNQIIKLLIKKKEFQKAYDFALLNINNFDQLHDFVRAATIAEKVGRDLEEKHYAFAGKLYYRAGIFYETMKEDSKAKRAFIRAADQFEKQFSSLDAKNSPYLLRAHIKSCLDCYRKAKDETKFRRIKEKAIKIFPEESIHHRYISEINYKKIEAIQATPIIEEPREEEKKSIDIDDLEKELEF</sequence>
<reference evidence="1" key="1">
    <citation type="journal article" date="2022" name="Nat. Microbiol.">
        <title>Unique mobile elements and scalable gene flow at the prokaryote-eukaryote boundary revealed by circularized Asgard archaea genomes.</title>
        <authorList>
            <person name="Wu F."/>
            <person name="Speth D.R."/>
            <person name="Philosof A."/>
            <person name="Cremiere A."/>
            <person name="Narayanan A."/>
            <person name="Barco R.A."/>
            <person name="Connon S.A."/>
            <person name="Amend J.P."/>
            <person name="Antoshechkin I.A."/>
            <person name="Orphan V.J."/>
        </authorList>
    </citation>
    <scope>NUCLEOTIDE SEQUENCE</scope>
    <source>
        <strain evidence="1">PM71</strain>
    </source>
</reference>
<dbReference type="InterPro" id="IPR027417">
    <property type="entry name" value="P-loop_NTPase"/>
</dbReference>
<dbReference type="Gene3D" id="3.40.50.300">
    <property type="entry name" value="P-loop containing nucleotide triphosphate hydrolases"/>
    <property type="match status" value="1"/>
</dbReference>
<protein>
    <recommendedName>
        <fullName evidence="2">Orc1-like AAA ATPase domain-containing protein</fullName>
    </recommendedName>
</protein>
<dbReference type="AlphaFoldDB" id="A0A9Y1FLM2"/>
<gene>
    <name evidence="1" type="ORF">K9W45_04905</name>
</gene>
<name>A0A9Y1FLM2_9ARCH</name>
<dbReference type="Proteomes" id="UP001201020">
    <property type="component" value="Chromosome"/>
</dbReference>